<reference evidence="1" key="1">
    <citation type="submission" date="2014-11" db="EMBL/GenBank/DDBJ databases">
        <authorList>
            <person name="Amaro Gonzalez C."/>
        </authorList>
    </citation>
    <scope>NUCLEOTIDE SEQUENCE</scope>
</reference>
<proteinExistence type="predicted"/>
<evidence type="ECO:0000313" key="1">
    <source>
        <dbReference type="EMBL" id="JAH46120.1"/>
    </source>
</evidence>
<organism evidence="1">
    <name type="scientific">Anguilla anguilla</name>
    <name type="common">European freshwater eel</name>
    <name type="synonym">Muraena anguilla</name>
    <dbReference type="NCBI Taxonomy" id="7936"/>
    <lineage>
        <taxon>Eukaryota</taxon>
        <taxon>Metazoa</taxon>
        <taxon>Chordata</taxon>
        <taxon>Craniata</taxon>
        <taxon>Vertebrata</taxon>
        <taxon>Euteleostomi</taxon>
        <taxon>Actinopterygii</taxon>
        <taxon>Neopterygii</taxon>
        <taxon>Teleostei</taxon>
        <taxon>Anguilliformes</taxon>
        <taxon>Anguillidae</taxon>
        <taxon>Anguilla</taxon>
    </lineage>
</organism>
<protein>
    <submittedName>
        <fullName evidence="1">Uncharacterized protein</fullName>
    </submittedName>
</protein>
<sequence length="27" mass="3178">MKPRDEIHKHLASLLISFSNLEFHGEK</sequence>
<reference evidence="1" key="2">
    <citation type="journal article" date="2015" name="Fish Shellfish Immunol.">
        <title>Early steps in the European eel (Anguilla anguilla)-Vibrio vulnificus interaction in the gills: Role of the RtxA13 toxin.</title>
        <authorList>
            <person name="Callol A."/>
            <person name="Pajuelo D."/>
            <person name="Ebbesson L."/>
            <person name="Teles M."/>
            <person name="MacKenzie S."/>
            <person name="Amaro C."/>
        </authorList>
    </citation>
    <scope>NUCLEOTIDE SEQUENCE</scope>
</reference>
<name>A0A0E9SZK3_ANGAN</name>
<dbReference type="AlphaFoldDB" id="A0A0E9SZK3"/>
<dbReference type="EMBL" id="GBXM01062457">
    <property type="protein sequence ID" value="JAH46120.1"/>
    <property type="molecule type" value="Transcribed_RNA"/>
</dbReference>
<accession>A0A0E9SZK3</accession>
<dbReference type="EMBL" id="GBXM01090410">
    <property type="protein sequence ID" value="JAH18167.1"/>
    <property type="molecule type" value="Transcribed_RNA"/>
</dbReference>